<name>A0A919PQT1_9ACTN</name>
<dbReference type="EMBL" id="BONQ01000112">
    <property type="protein sequence ID" value="GIG49170.1"/>
    <property type="molecule type" value="Genomic_DNA"/>
</dbReference>
<organism evidence="1 2">
    <name type="scientific">Dactylosporangium siamense</name>
    <dbReference type="NCBI Taxonomy" id="685454"/>
    <lineage>
        <taxon>Bacteria</taxon>
        <taxon>Bacillati</taxon>
        <taxon>Actinomycetota</taxon>
        <taxon>Actinomycetes</taxon>
        <taxon>Micromonosporales</taxon>
        <taxon>Micromonosporaceae</taxon>
        <taxon>Dactylosporangium</taxon>
    </lineage>
</organism>
<dbReference type="AlphaFoldDB" id="A0A919PQT1"/>
<gene>
    <name evidence="1" type="ORF">Dsi01nite_072110</name>
</gene>
<dbReference type="Proteomes" id="UP000660611">
    <property type="component" value="Unassembled WGS sequence"/>
</dbReference>
<evidence type="ECO:0000313" key="2">
    <source>
        <dbReference type="Proteomes" id="UP000660611"/>
    </source>
</evidence>
<accession>A0A919PQT1</accession>
<evidence type="ECO:0000313" key="1">
    <source>
        <dbReference type="EMBL" id="GIG49170.1"/>
    </source>
</evidence>
<keyword evidence="2" id="KW-1185">Reference proteome</keyword>
<proteinExistence type="predicted"/>
<dbReference type="RefSeq" id="WP_203850862.1">
    <property type="nucleotide sequence ID" value="NZ_BAAAVW010000008.1"/>
</dbReference>
<comment type="caution">
    <text evidence="1">The sequence shown here is derived from an EMBL/GenBank/DDBJ whole genome shotgun (WGS) entry which is preliminary data.</text>
</comment>
<reference evidence="1" key="1">
    <citation type="submission" date="2021-01" db="EMBL/GenBank/DDBJ databases">
        <title>Whole genome shotgun sequence of Dactylosporangium siamense NBRC 106093.</title>
        <authorList>
            <person name="Komaki H."/>
            <person name="Tamura T."/>
        </authorList>
    </citation>
    <scope>NUCLEOTIDE SEQUENCE</scope>
    <source>
        <strain evidence="1">NBRC 106093</strain>
    </source>
</reference>
<protein>
    <submittedName>
        <fullName evidence="1">Uncharacterized protein</fullName>
    </submittedName>
</protein>
<sequence>MTETQVSDSYTVVNDDLAPLGDARAGVAAAGARARARIMRDHRCYQPLPAREADDSLVSFDIAPVADAAADIGMWWWGESHWWWPGHLFGLSVSDRSDGLHFRGQLHWDHGDLWFGSTGVTAVFGIGSDRLPRPGWYRSAPPVNLWGQVWGSTGANGPLGFGDTWSKCLLHANQKISVAGGPMIGQAHWWDTLLSFESAFESGERTLPGTFNLPEIVFEVVPGRPLVVELELRFDIQLQGSSAFRFGGWADAVFQSPQWSCVPQTCRVGR</sequence>